<reference evidence="1 2" key="1">
    <citation type="submission" date="2023-06" db="EMBL/GenBank/DDBJ databases">
        <title>Alteromonas sp. ASW11-36 isolated from intertidal sand.</title>
        <authorList>
            <person name="Li Y."/>
        </authorList>
    </citation>
    <scope>NUCLEOTIDE SEQUENCE [LARGE SCALE GENOMIC DNA]</scope>
    <source>
        <strain evidence="1 2">ASW11-36</strain>
    </source>
</reference>
<sequence length="242" mass="27428">MSILWRPLSFADRMKVLIAMIMVKMGKLKYDQFTEQELNDLIVPYFPQTLDIPVPIGKGQLTLLEGEISMPQSTNRIQLQLLCGLEIRVLANPIYRAHLVVIVSADPHYLSQHVTLTIENIRVDEVALINDEYALLSDTSKIIDSLSPVQLSGLLATPMKSALNILTAGTSNQAINYLQLYIGGSKQKILDYHRPQIENHVIQAIAENNLTFTLDPAEWRQNLFSRLGKHVVVEQSELRFYF</sequence>
<evidence type="ECO:0000313" key="2">
    <source>
        <dbReference type="Proteomes" id="UP001234343"/>
    </source>
</evidence>
<protein>
    <submittedName>
        <fullName evidence="1">DUF1439 domain-containing protein</fullName>
    </submittedName>
</protein>
<evidence type="ECO:0000313" key="1">
    <source>
        <dbReference type="EMBL" id="MDM7860306.1"/>
    </source>
</evidence>
<dbReference type="RefSeq" id="WP_289364611.1">
    <property type="nucleotide sequence ID" value="NZ_JAUCBP010000007.1"/>
</dbReference>
<dbReference type="Gene3D" id="3.15.10.40">
    <property type="entry name" value="Uncharacterised protein PF07273, DUF1439"/>
    <property type="match status" value="1"/>
</dbReference>
<name>A0ABT7SVT2_9ALTE</name>
<dbReference type="EMBL" id="JAUCBP010000007">
    <property type="protein sequence ID" value="MDM7860306.1"/>
    <property type="molecule type" value="Genomic_DNA"/>
</dbReference>
<keyword evidence="2" id="KW-1185">Reference proteome</keyword>
<accession>A0ABT7SVT2</accession>
<gene>
    <name evidence="1" type="ORF">QTP81_06835</name>
</gene>
<comment type="caution">
    <text evidence="1">The sequence shown here is derived from an EMBL/GenBank/DDBJ whole genome shotgun (WGS) entry which is preliminary data.</text>
</comment>
<organism evidence="1 2">
    <name type="scientific">Alteromonas arenosi</name>
    <dbReference type="NCBI Taxonomy" id="3055817"/>
    <lineage>
        <taxon>Bacteria</taxon>
        <taxon>Pseudomonadati</taxon>
        <taxon>Pseudomonadota</taxon>
        <taxon>Gammaproteobacteria</taxon>
        <taxon>Alteromonadales</taxon>
        <taxon>Alteromonadaceae</taxon>
        <taxon>Alteromonas/Salinimonas group</taxon>
        <taxon>Alteromonas</taxon>
    </lineage>
</organism>
<dbReference type="Proteomes" id="UP001234343">
    <property type="component" value="Unassembled WGS sequence"/>
</dbReference>
<proteinExistence type="predicted"/>